<keyword evidence="9" id="KW-1185">Reference proteome</keyword>
<feature type="transmembrane region" description="Helical" evidence="6">
    <location>
        <begin position="341"/>
        <end position="360"/>
    </location>
</feature>
<feature type="transmembrane region" description="Helical" evidence="6">
    <location>
        <begin position="47"/>
        <end position="65"/>
    </location>
</feature>
<name>A0ABP7ZX07_9SPHI</name>
<dbReference type="Proteomes" id="UP001500167">
    <property type="component" value="Unassembled WGS sequence"/>
</dbReference>
<feature type="transmembrane region" description="Helical" evidence="6">
    <location>
        <begin position="278"/>
        <end position="297"/>
    </location>
</feature>
<dbReference type="RefSeq" id="WP_346085105.1">
    <property type="nucleotide sequence ID" value="NZ_BAAAZK010000002.1"/>
</dbReference>
<comment type="caution">
    <text evidence="8">The sequence shown here is derived from an EMBL/GenBank/DDBJ whole genome shotgun (WGS) entry which is preliminary data.</text>
</comment>
<feature type="transmembrane region" description="Helical" evidence="6">
    <location>
        <begin position="98"/>
        <end position="119"/>
    </location>
</feature>
<comment type="subcellular location">
    <subcellularLocation>
        <location evidence="1">Cell membrane</location>
        <topology evidence="1">Multi-pass membrane protein</topology>
    </subcellularLocation>
</comment>
<feature type="transmembrane region" description="Helical" evidence="6">
    <location>
        <begin position="7"/>
        <end position="27"/>
    </location>
</feature>
<evidence type="ECO:0000313" key="8">
    <source>
        <dbReference type="EMBL" id="GAA4172264.1"/>
    </source>
</evidence>
<evidence type="ECO:0000256" key="2">
    <source>
        <dbReference type="ARBA" id="ARBA00022475"/>
    </source>
</evidence>
<evidence type="ECO:0000256" key="3">
    <source>
        <dbReference type="ARBA" id="ARBA00022692"/>
    </source>
</evidence>
<keyword evidence="4 6" id="KW-1133">Transmembrane helix</keyword>
<feature type="transmembrane region" description="Helical" evidence="6">
    <location>
        <begin position="244"/>
        <end position="266"/>
    </location>
</feature>
<dbReference type="SUPFAM" id="SSF103473">
    <property type="entry name" value="MFS general substrate transporter"/>
    <property type="match status" value="1"/>
</dbReference>
<dbReference type="InterPro" id="IPR011701">
    <property type="entry name" value="MFS"/>
</dbReference>
<feature type="transmembrane region" description="Helical" evidence="6">
    <location>
        <begin position="210"/>
        <end position="229"/>
    </location>
</feature>
<evidence type="ECO:0000256" key="4">
    <source>
        <dbReference type="ARBA" id="ARBA00022989"/>
    </source>
</evidence>
<dbReference type="PANTHER" id="PTHR43124:SF3">
    <property type="entry name" value="CHLORAMPHENICOL EFFLUX PUMP RV0191"/>
    <property type="match status" value="1"/>
</dbReference>
<evidence type="ECO:0000259" key="7">
    <source>
        <dbReference type="PROSITE" id="PS50850"/>
    </source>
</evidence>
<evidence type="ECO:0000256" key="1">
    <source>
        <dbReference type="ARBA" id="ARBA00004651"/>
    </source>
</evidence>
<feature type="transmembrane region" description="Helical" evidence="6">
    <location>
        <begin position="131"/>
        <end position="156"/>
    </location>
</feature>
<dbReference type="Gene3D" id="1.20.1720.10">
    <property type="entry name" value="Multidrug resistance protein D"/>
    <property type="match status" value="1"/>
</dbReference>
<dbReference type="PROSITE" id="PS50850">
    <property type="entry name" value="MFS"/>
    <property type="match status" value="1"/>
</dbReference>
<feature type="transmembrane region" description="Helical" evidence="6">
    <location>
        <begin position="72"/>
        <end position="92"/>
    </location>
</feature>
<evidence type="ECO:0000256" key="5">
    <source>
        <dbReference type="ARBA" id="ARBA00023136"/>
    </source>
</evidence>
<evidence type="ECO:0000256" key="6">
    <source>
        <dbReference type="SAM" id="Phobius"/>
    </source>
</evidence>
<organism evidence="8 9">
    <name type="scientific">Sphingobacterium ginsenosidimutans</name>
    <dbReference type="NCBI Taxonomy" id="687845"/>
    <lineage>
        <taxon>Bacteria</taxon>
        <taxon>Pseudomonadati</taxon>
        <taxon>Bacteroidota</taxon>
        <taxon>Sphingobacteriia</taxon>
        <taxon>Sphingobacteriales</taxon>
        <taxon>Sphingobacteriaceae</taxon>
        <taxon>Sphingobacterium</taxon>
    </lineage>
</organism>
<accession>A0ABP7ZX07</accession>
<feature type="transmembrane region" description="Helical" evidence="6">
    <location>
        <begin position="366"/>
        <end position="386"/>
    </location>
</feature>
<dbReference type="InterPro" id="IPR020846">
    <property type="entry name" value="MFS_dom"/>
</dbReference>
<evidence type="ECO:0000313" key="9">
    <source>
        <dbReference type="Proteomes" id="UP001500167"/>
    </source>
</evidence>
<dbReference type="PANTHER" id="PTHR43124">
    <property type="entry name" value="PURINE EFFLUX PUMP PBUE"/>
    <property type="match status" value="1"/>
</dbReference>
<feature type="domain" description="Major facilitator superfamily (MFS) profile" evidence="7">
    <location>
        <begin position="6"/>
        <end position="389"/>
    </location>
</feature>
<keyword evidence="2" id="KW-1003">Cell membrane</keyword>
<dbReference type="Pfam" id="PF07690">
    <property type="entry name" value="MFS_1"/>
    <property type="match status" value="1"/>
</dbReference>
<reference evidence="9" key="1">
    <citation type="journal article" date="2019" name="Int. J. Syst. Evol. Microbiol.">
        <title>The Global Catalogue of Microorganisms (GCM) 10K type strain sequencing project: providing services to taxonomists for standard genome sequencing and annotation.</title>
        <authorList>
            <consortium name="The Broad Institute Genomics Platform"/>
            <consortium name="The Broad Institute Genome Sequencing Center for Infectious Disease"/>
            <person name="Wu L."/>
            <person name="Ma J."/>
        </authorList>
    </citation>
    <scope>NUCLEOTIDE SEQUENCE [LARGE SCALE GENOMIC DNA]</scope>
    <source>
        <strain evidence="9">JCM 16722</strain>
    </source>
</reference>
<keyword evidence="3 6" id="KW-0812">Transmembrane</keyword>
<dbReference type="InterPro" id="IPR050189">
    <property type="entry name" value="MFS_Efflux_Transporters"/>
</dbReference>
<feature type="transmembrane region" description="Helical" evidence="6">
    <location>
        <begin position="162"/>
        <end position="180"/>
    </location>
</feature>
<dbReference type="InterPro" id="IPR036259">
    <property type="entry name" value="MFS_trans_sf"/>
</dbReference>
<proteinExistence type="predicted"/>
<sequence length="396" mass="43411">MRQGEFIVLSASAMILTALGIDIMLPAFSELRQDFGLDPKSTETAKIISYFFLGQIAQIVFGTLSDRFGRLPVLRIGFPLYILGGIAAALAPSLTPMLIARFVAGVGASAVFMTTIAGVRDRFIGNEMARIMSLIFTVFLLTPVFAPFLGSAILHISSWKTVFLIPPTFGLIIFLWSMRLEESLPKTKRIPLSLSSLRKSVKIVLNNRTFLRYITITTLLFSALSAYVASSEHIIGEIYRAPTLFKWIFGGMGMFMALSTFTNSYLSSRYGAKRTVKFLLLFYTFIALGLVICVFLFGEPLNMTFFFSAVTLLMALNLALEPNSSALALEPMGDRAGIASSIYGTIFFSVGSVLGSVISARMTDSVVPLIVAYFFIGIIALTLALCDSRSHQQKIT</sequence>
<gene>
    <name evidence="8" type="ORF">GCM10022218_13560</name>
</gene>
<protein>
    <submittedName>
        <fullName evidence="8">Multidrug effflux MFS transporter</fullName>
    </submittedName>
</protein>
<keyword evidence="5 6" id="KW-0472">Membrane</keyword>
<dbReference type="EMBL" id="BAAAZK010000002">
    <property type="protein sequence ID" value="GAA4172264.1"/>
    <property type="molecule type" value="Genomic_DNA"/>
</dbReference>